<evidence type="ECO:0000313" key="3">
    <source>
        <dbReference type="Proteomes" id="UP000266644"/>
    </source>
</evidence>
<organism evidence="2 3">
    <name type="scientific">Bacteroides fragilis</name>
    <dbReference type="NCBI Taxonomy" id="817"/>
    <lineage>
        <taxon>Bacteria</taxon>
        <taxon>Pseudomonadati</taxon>
        <taxon>Bacteroidota</taxon>
        <taxon>Bacteroidia</taxon>
        <taxon>Bacteroidales</taxon>
        <taxon>Bacteroidaceae</taxon>
        <taxon>Bacteroides</taxon>
    </lineage>
</organism>
<dbReference type="AlphaFoldDB" id="A0A081UF29"/>
<proteinExistence type="predicted"/>
<evidence type="ECO:0000313" key="1">
    <source>
        <dbReference type="EMBL" id="MCZ2688525.1"/>
    </source>
</evidence>
<dbReference type="Proteomes" id="UP001079672">
    <property type="component" value="Unassembled WGS sequence"/>
</dbReference>
<protein>
    <submittedName>
        <fullName evidence="2">6-bladed beta-propeller</fullName>
    </submittedName>
</protein>
<gene>
    <name evidence="2" type="ORF">DW228_09605</name>
    <name evidence="1" type="ORF">O1433_13560</name>
</gene>
<dbReference type="Proteomes" id="UP000266644">
    <property type="component" value="Unassembled WGS sequence"/>
</dbReference>
<dbReference type="EMBL" id="JAPTZU010000007">
    <property type="protein sequence ID" value="MCZ2688525.1"/>
    <property type="molecule type" value="Genomic_DNA"/>
</dbReference>
<name>A0A081UF29_BACFG</name>
<dbReference type="Pfam" id="PF17170">
    <property type="entry name" value="DUF5128"/>
    <property type="match status" value="1"/>
</dbReference>
<evidence type="ECO:0000313" key="2">
    <source>
        <dbReference type="EMBL" id="RHH12026.1"/>
    </source>
</evidence>
<dbReference type="SUPFAM" id="SSF63825">
    <property type="entry name" value="YWTD domain"/>
    <property type="match status" value="1"/>
</dbReference>
<reference evidence="2 3" key="1">
    <citation type="submission" date="2018-08" db="EMBL/GenBank/DDBJ databases">
        <title>A genome reference for cultivated species of the human gut microbiota.</title>
        <authorList>
            <person name="Zou Y."/>
            <person name="Xue W."/>
            <person name="Luo G."/>
        </authorList>
    </citation>
    <scope>NUCLEOTIDE SEQUENCE [LARGE SCALE GENOMIC DNA]</scope>
    <source>
        <strain evidence="2 3">AM18-6</strain>
    </source>
</reference>
<comment type="caution">
    <text evidence="2">The sequence shown here is derived from an EMBL/GenBank/DDBJ whole genome shotgun (WGS) entry which is preliminary data.</text>
</comment>
<dbReference type="EMBL" id="QRJE01000013">
    <property type="protein sequence ID" value="RHH12026.1"/>
    <property type="molecule type" value="Genomic_DNA"/>
</dbReference>
<accession>A0A081UF29</accession>
<dbReference type="RefSeq" id="WP_032539112.1">
    <property type="nucleotide sequence ID" value="NZ_CABJEQ010000025.1"/>
</dbReference>
<sequence>MKQLYLFILVVFCCIGCQRNTLQGPIPTIAMHPDSCLKSLDISVMMKDSIEVIKLETTDSCLIGFINKISFTDKYILVSDARVSQKIYLFDKEGKFIRYISNKGNGPGEYSVIGDFTIKGDSVFIQDYYQNKYVVYDMVADEIKDDIPYNAHHSGVVALDNYLYFISNYFTSPIGDYNCFRYDLSMRKTEGYLPFTADRIANEPAWTINHPCGRIDKLKSFAYYRSNDTIYQIDKLTVSPQCVIHFPNGEDRTSSTQGGHISGIVHLQQSAGYILGTYTEGKGLRYFLIDKRDYSSQMGKLLRFNSLDRKSINNEFFIEDNYLIFWDTMQSLKLWRRYFDKAEFTNPADKQRIQSIIDLSQDDDNPVIFRCRVK</sequence>
<reference evidence="1" key="2">
    <citation type="submission" date="2022-12" db="EMBL/GenBank/DDBJ databases">
        <title>Development of a Multilocus Sequence Typing Scheme for Bacteroides fragilis Based on Whole Genome Sequencing Data and Clinical Application.</title>
        <authorList>
            <person name="Nielsen F.D."/>
            <person name="Justesen U.S."/>
        </authorList>
    </citation>
    <scope>NUCLEOTIDE SEQUENCE</scope>
    <source>
        <strain evidence="1">BF_AM_ODE_DK_2015_4</strain>
    </source>
</reference>